<name>A0AAU9L129_9STRA</name>
<dbReference type="AlphaFoldDB" id="A0AAU9L129"/>
<gene>
    <name evidence="2" type="ORF">PBS001_LOCUS565</name>
    <name evidence="1" type="ORF">PBS003_LOCUS5121</name>
</gene>
<comment type="caution">
    <text evidence="1">The sequence shown here is derived from an EMBL/GenBank/DDBJ whole genome shotgun (WGS) entry which is preliminary data.</text>
</comment>
<evidence type="ECO:0000313" key="3">
    <source>
        <dbReference type="Proteomes" id="UP001158986"/>
    </source>
</evidence>
<proteinExistence type="predicted"/>
<accession>A0AAU9L129</accession>
<dbReference type="EMBL" id="CAKLCB010000030">
    <property type="protein sequence ID" value="CAH0513768.1"/>
    <property type="molecule type" value="Genomic_DNA"/>
</dbReference>
<dbReference type="Proteomes" id="UP001158986">
    <property type="component" value="Unassembled WGS sequence"/>
</dbReference>
<evidence type="ECO:0000313" key="1">
    <source>
        <dbReference type="EMBL" id="CAH0478424.1"/>
    </source>
</evidence>
<reference evidence="1 3" key="1">
    <citation type="submission" date="2021-11" db="EMBL/GenBank/DDBJ databases">
        <authorList>
            <person name="Islam A."/>
            <person name="Islam S."/>
            <person name="Flora M.S."/>
            <person name="Rahman M."/>
            <person name="Ziaur R.M."/>
            <person name="Epstein J.H."/>
            <person name="Hassan M."/>
            <person name="Klassen M."/>
            <person name="Woodard K."/>
            <person name="Webb A."/>
            <person name="Webby R.J."/>
            <person name="El Zowalaty M.E."/>
        </authorList>
    </citation>
    <scope>NUCLEOTIDE SEQUENCE</scope>
    <source>
        <strain evidence="2">Pbs1</strain>
        <strain evidence="1">Pbs3</strain>
    </source>
</reference>
<evidence type="ECO:0000313" key="4">
    <source>
        <dbReference type="Proteomes" id="UP001160483"/>
    </source>
</evidence>
<sequence length="201" mass="23196">MQTLRASNASLAIGTSTFFQFLLVRSLERSIFVIGKTLSIPWPPTYDQSQFLFCVLHVKSIGPPTATAALQRISMAFHNAKTCRRCSCRRKSCLRRKADQPRRVKCFIPHAQFLLIPRAGALYHQRKSKSFVQNEPQFELDGNDDELMPNEVAFNSEDLRIMRDSIERMRQELSRGLQNLLELRALMKEVASQQEYCEDVR</sequence>
<organism evidence="1 4">
    <name type="scientific">Peronospora belbahrii</name>
    <dbReference type="NCBI Taxonomy" id="622444"/>
    <lineage>
        <taxon>Eukaryota</taxon>
        <taxon>Sar</taxon>
        <taxon>Stramenopiles</taxon>
        <taxon>Oomycota</taxon>
        <taxon>Peronosporomycetes</taxon>
        <taxon>Peronosporales</taxon>
        <taxon>Peronosporaceae</taxon>
        <taxon>Peronospora</taxon>
    </lineage>
</organism>
<protein>
    <submittedName>
        <fullName evidence="1">Uncharacterized protein</fullName>
    </submittedName>
</protein>
<evidence type="ECO:0000313" key="2">
    <source>
        <dbReference type="EMBL" id="CAH0513768.1"/>
    </source>
</evidence>
<dbReference type="EMBL" id="CAKKTJ010000244">
    <property type="protein sequence ID" value="CAH0478424.1"/>
    <property type="molecule type" value="Genomic_DNA"/>
</dbReference>
<keyword evidence="3" id="KW-1185">Reference proteome</keyword>
<dbReference type="Proteomes" id="UP001160483">
    <property type="component" value="Unassembled WGS sequence"/>
</dbReference>